<evidence type="ECO:0000313" key="1">
    <source>
        <dbReference type="EMBL" id="AEW97841.1"/>
    </source>
</evidence>
<gene>
    <name evidence="1" type="ordered locus">SCATT_54700</name>
</gene>
<accession>G8WY70</accession>
<dbReference type="HOGENOM" id="CLU_3030368_0_0_11"/>
<proteinExistence type="predicted"/>
<dbReference type="Proteomes" id="UP000007842">
    <property type="component" value="Chromosome"/>
</dbReference>
<accession>F8JSX9</accession>
<sequence length="55" mass="6274">MPPATCPAALRQQRAQAAIRALTARHPLTPSQRLELARWQREWLHAYRDGLTRAA</sequence>
<protein>
    <submittedName>
        <fullName evidence="1">Uncharacterized protein</fullName>
    </submittedName>
</protein>
<reference evidence="2" key="1">
    <citation type="submission" date="2011-12" db="EMBL/GenBank/DDBJ databases">
        <title>Complete genome sequence of Streptomyces cattleya strain DSM 46488.</title>
        <authorList>
            <person name="Ou H.-Y."/>
            <person name="Li P."/>
            <person name="Zhao C."/>
            <person name="O'Hagan D."/>
            <person name="Deng Z."/>
        </authorList>
    </citation>
    <scope>NUCLEOTIDE SEQUENCE [LARGE SCALE GENOMIC DNA]</scope>
    <source>
        <strain evidence="2">ATCC 35852 / DSM 46488 / JCM 4925 / NBRC 14057 / NRRL 8057</strain>
    </source>
</reference>
<keyword evidence="2" id="KW-1185">Reference proteome</keyword>
<dbReference type="RefSeq" id="WP_014146173.1">
    <property type="nucleotide sequence ID" value="NC_016111.1"/>
</dbReference>
<dbReference type="KEGG" id="scy:SCATT_54700"/>
<evidence type="ECO:0000313" key="2">
    <source>
        <dbReference type="Proteomes" id="UP000007842"/>
    </source>
</evidence>
<dbReference type="EMBL" id="CP003219">
    <property type="protein sequence ID" value="AEW97841.1"/>
    <property type="molecule type" value="Genomic_DNA"/>
</dbReference>
<organism evidence="1 2">
    <name type="scientific">Streptantibioticus cattleyicolor (strain ATCC 35852 / DSM 46488 / JCM 4925 / NBRC 14057 / NRRL 8057)</name>
    <name type="common">Streptomyces cattleya</name>
    <dbReference type="NCBI Taxonomy" id="1003195"/>
    <lineage>
        <taxon>Bacteria</taxon>
        <taxon>Bacillati</taxon>
        <taxon>Actinomycetota</taxon>
        <taxon>Actinomycetes</taxon>
        <taxon>Kitasatosporales</taxon>
        <taxon>Streptomycetaceae</taxon>
        <taxon>Streptantibioticus</taxon>
    </lineage>
</organism>
<name>F8JSX9_STREN</name>
<dbReference type="PATRIC" id="fig|1003195.11.peg.6891"/>
<dbReference type="KEGG" id="sct:SCAT_5471"/>
<dbReference type="AlphaFoldDB" id="F8JSX9"/>